<gene>
    <name evidence="1" type="ORF">DSO57_1036855</name>
</gene>
<reference evidence="1" key="1">
    <citation type="submission" date="2022-04" db="EMBL/GenBank/DDBJ databases">
        <title>Genome of the entomopathogenic fungus Entomophthora muscae.</title>
        <authorList>
            <person name="Elya C."/>
            <person name="Lovett B.R."/>
            <person name="Lee E."/>
            <person name="Macias A.M."/>
            <person name="Hajek A.E."/>
            <person name="De Bivort B.L."/>
            <person name="Kasson M.T."/>
            <person name="De Fine Licht H.H."/>
            <person name="Stajich J.E."/>
        </authorList>
    </citation>
    <scope>NUCLEOTIDE SEQUENCE</scope>
    <source>
        <strain evidence="1">Berkeley</strain>
    </source>
</reference>
<protein>
    <submittedName>
        <fullName evidence="1">Uncharacterized protein</fullName>
    </submittedName>
</protein>
<accession>A0ACC2U9Y2</accession>
<evidence type="ECO:0000313" key="1">
    <source>
        <dbReference type="EMBL" id="KAJ9083222.1"/>
    </source>
</evidence>
<proteinExistence type="predicted"/>
<name>A0ACC2U9Y2_9FUNG</name>
<comment type="caution">
    <text evidence="1">The sequence shown here is derived from an EMBL/GenBank/DDBJ whole genome shotgun (WGS) entry which is preliminary data.</text>
</comment>
<evidence type="ECO:0000313" key="2">
    <source>
        <dbReference type="Proteomes" id="UP001165960"/>
    </source>
</evidence>
<dbReference type="Proteomes" id="UP001165960">
    <property type="component" value="Unassembled WGS sequence"/>
</dbReference>
<keyword evidence="2" id="KW-1185">Reference proteome</keyword>
<organism evidence="1 2">
    <name type="scientific">Entomophthora muscae</name>
    <dbReference type="NCBI Taxonomy" id="34485"/>
    <lineage>
        <taxon>Eukaryota</taxon>
        <taxon>Fungi</taxon>
        <taxon>Fungi incertae sedis</taxon>
        <taxon>Zoopagomycota</taxon>
        <taxon>Entomophthoromycotina</taxon>
        <taxon>Entomophthoromycetes</taxon>
        <taxon>Entomophthorales</taxon>
        <taxon>Entomophthoraceae</taxon>
        <taxon>Entomophthora</taxon>
    </lineage>
</organism>
<sequence length="76" mass="8719">MPQFTCSGHILHTEIQTFAQFLLHDAKLKMLTKQIANKKQYLSGLKIVMLLPVMAKSYKSLCVSQYLFTYGVSYTE</sequence>
<dbReference type="EMBL" id="QTSX02001080">
    <property type="protein sequence ID" value="KAJ9083222.1"/>
    <property type="molecule type" value="Genomic_DNA"/>
</dbReference>